<dbReference type="GO" id="GO:0043190">
    <property type="term" value="C:ATP-binding cassette (ABC) transporter complex"/>
    <property type="evidence" value="ECO:0007669"/>
    <property type="project" value="InterPro"/>
</dbReference>
<dbReference type="GO" id="GO:0046677">
    <property type="term" value="P:response to antibiotic"/>
    <property type="evidence" value="ECO:0007669"/>
    <property type="project" value="UniProtKB-KW"/>
</dbReference>
<dbReference type="Pfam" id="PF01061">
    <property type="entry name" value="ABC2_membrane"/>
    <property type="match status" value="1"/>
</dbReference>
<evidence type="ECO:0000256" key="5">
    <source>
        <dbReference type="ARBA" id="ARBA00023251"/>
    </source>
</evidence>
<feature type="transmembrane region" description="Helical" evidence="6">
    <location>
        <begin position="137"/>
        <end position="163"/>
    </location>
</feature>
<evidence type="ECO:0000256" key="1">
    <source>
        <dbReference type="ARBA" id="ARBA00004141"/>
    </source>
</evidence>
<feature type="transmembrane region" description="Helical" evidence="6">
    <location>
        <begin position="23"/>
        <end position="46"/>
    </location>
</feature>
<dbReference type="InterPro" id="IPR013525">
    <property type="entry name" value="ABC2_TM"/>
</dbReference>
<dbReference type="GO" id="GO:0140359">
    <property type="term" value="F:ABC-type transporter activity"/>
    <property type="evidence" value="ECO:0007669"/>
    <property type="project" value="InterPro"/>
</dbReference>
<keyword evidence="3 6" id="KW-1133">Transmembrane helix</keyword>
<dbReference type="PANTHER" id="PTHR43229">
    <property type="entry name" value="NODULATION PROTEIN J"/>
    <property type="match status" value="1"/>
</dbReference>
<dbReference type="InterPro" id="IPR047817">
    <property type="entry name" value="ABC2_TM_bact-type"/>
</dbReference>
<keyword evidence="6" id="KW-1003">Cell membrane</keyword>
<comment type="similarity">
    <text evidence="6">Belongs to the ABC-2 integral membrane protein family.</text>
</comment>
<evidence type="ECO:0000259" key="7">
    <source>
        <dbReference type="PROSITE" id="PS51012"/>
    </source>
</evidence>
<evidence type="ECO:0000256" key="3">
    <source>
        <dbReference type="ARBA" id="ARBA00022989"/>
    </source>
</evidence>
<dbReference type="EMBL" id="JAEACQ010000141">
    <property type="protein sequence ID" value="MBL7626537.1"/>
    <property type="molecule type" value="Genomic_DNA"/>
</dbReference>
<accession>A0A937UM68</accession>
<dbReference type="PANTHER" id="PTHR43229:SF2">
    <property type="entry name" value="NODULATION PROTEIN J"/>
    <property type="match status" value="1"/>
</dbReference>
<protein>
    <recommendedName>
        <fullName evidence="6">Transport permease protein</fullName>
    </recommendedName>
</protein>
<keyword evidence="2 6" id="KW-0812">Transmembrane</keyword>
<evidence type="ECO:0000256" key="6">
    <source>
        <dbReference type="RuleBase" id="RU361157"/>
    </source>
</evidence>
<feature type="transmembrane region" description="Helical" evidence="6">
    <location>
        <begin position="113"/>
        <end position="131"/>
    </location>
</feature>
<dbReference type="Proteomes" id="UP000604475">
    <property type="component" value="Unassembled WGS sequence"/>
</dbReference>
<dbReference type="PROSITE" id="PS51012">
    <property type="entry name" value="ABC_TM2"/>
    <property type="match status" value="1"/>
</dbReference>
<dbReference type="RefSeq" id="WP_203006519.1">
    <property type="nucleotide sequence ID" value="NZ_JADWYU010000377.1"/>
</dbReference>
<name>A0A937UM68_9ACTN</name>
<feature type="transmembrane region" description="Helical" evidence="6">
    <location>
        <begin position="231"/>
        <end position="249"/>
    </location>
</feature>
<keyword evidence="5" id="KW-0046">Antibiotic resistance</keyword>
<keyword evidence="9" id="KW-1185">Reference proteome</keyword>
<comment type="subcellular location">
    <subcellularLocation>
        <location evidence="6">Cell membrane</location>
        <topology evidence="6">Multi-pass membrane protein</topology>
    </subcellularLocation>
    <subcellularLocation>
        <location evidence="1">Membrane</location>
        <topology evidence="1">Multi-pass membrane protein</topology>
    </subcellularLocation>
</comment>
<evidence type="ECO:0000313" key="9">
    <source>
        <dbReference type="Proteomes" id="UP000604475"/>
    </source>
</evidence>
<reference evidence="8" key="1">
    <citation type="submission" date="2020-12" db="EMBL/GenBank/DDBJ databases">
        <title>Genomic characterization of non-nitrogen-fixing Frankia strains.</title>
        <authorList>
            <person name="Carlos-Shanley C."/>
            <person name="Guerra T."/>
            <person name="Hahn D."/>
        </authorList>
    </citation>
    <scope>NUCLEOTIDE SEQUENCE</scope>
    <source>
        <strain evidence="8">CN6</strain>
    </source>
</reference>
<keyword evidence="4 6" id="KW-0472">Membrane</keyword>
<evidence type="ECO:0000256" key="2">
    <source>
        <dbReference type="ARBA" id="ARBA00022692"/>
    </source>
</evidence>
<feature type="transmembrane region" description="Helical" evidence="6">
    <location>
        <begin position="170"/>
        <end position="189"/>
    </location>
</feature>
<feature type="domain" description="ABC transmembrane type-2" evidence="7">
    <location>
        <begin position="23"/>
        <end position="257"/>
    </location>
</feature>
<dbReference type="InterPro" id="IPR051784">
    <property type="entry name" value="Nod_factor_ABC_transporter"/>
</dbReference>
<gene>
    <name evidence="8" type="ORF">I7412_04990</name>
</gene>
<organism evidence="8 9">
    <name type="scientific">Frankia nepalensis</name>
    <dbReference type="NCBI Taxonomy" id="1836974"/>
    <lineage>
        <taxon>Bacteria</taxon>
        <taxon>Bacillati</taxon>
        <taxon>Actinomycetota</taxon>
        <taxon>Actinomycetes</taxon>
        <taxon>Frankiales</taxon>
        <taxon>Frankiaceae</taxon>
        <taxon>Frankia</taxon>
    </lineage>
</organism>
<comment type="caution">
    <text evidence="8">The sequence shown here is derived from an EMBL/GenBank/DDBJ whole genome shotgun (WGS) entry which is preliminary data.</text>
</comment>
<proteinExistence type="inferred from homology"/>
<feature type="transmembrane region" description="Helical" evidence="6">
    <location>
        <begin position="58"/>
        <end position="76"/>
    </location>
</feature>
<sequence length="259" mass="27221">MTTLRAGWIITLRGLSHWARQPAVPIFGLLFSVMLLLVFGLLLGGAMEVPGDGDYLDYLLPGMLTLAMMFGVEATATAMTNDVKRGVTDRFRSMPISAAAVSLGRAGADMVNAVSELGTLVVVGLLIGWRIDASVGSAVLAVALLLALRFAMIWIGIFLGIAFRGGGTTSAVQVLVWPIGFLSAAVVPVETMPDWLGAISAWNPVSATATAVRELLGNPSGLSGGLLDDHAVLLAIGWPAVITAVFLPLSARAYRRLRH</sequence>
<keyword evidence="6" id="KW-0813">Transport</keyword>
<dbReference type="PIRSF" id="PIRSF006648">
    <property type="entry name" value="DrrB"/>
    <property type="match status" value="1"/>
</dbReference>
<dbReference type="InterPro" id="IPR000412">
    <property type="entry name" value="ABC_2_transport"/>
</dbReference>
<evidence type="ECO:0000256" key="4">
    <source>
        <dbReference type="ARBA" id="ARBA00023136"/>
    </source>
</evidence>
<evidence type="ECO:0000313" key="8">
    <source>
        <dbReference type="EMBL" id="MBL7626537.1"/>
    </source>
</evidence>
<dbReference type="AlphaFoldDB" id="A0A937UM68"/>